<evidence type="ECO:0000313" key="4">
    <source>
        <dbReference type="Proteomes" id="UP000198928"/>
    </source>
</evidence>
<dbReference type="GO" id="GO:0016740">
    <property type="term" value="F:transferase activity"/>
    <property type="evidence" value="ECO:0007669"/>
    <property type="project" value="UniProtKB-KW"/>
</dbReference>
<keyword evidence="1" id="KW-1133">Transmembrane helix</keyword>
<dbReference type="Proteomes" id="UP000198928">
    <property type="component" value="Unassembled WGS sequence"/>
</dbReference>
<name>A0A1I3XUE3_9ACTN</name>
<organism evidence="3 4">
    <name type="scientific">Streptomyces pini</name>
    <dbReference type="NCBI Taxonomy" id="1520580"/>
    <lineage>
        <taxon>Bacteria</taxon>
        <taxon>Bacillati</taxon>
        <taxon>Actinomycetota</taxon>
        <taxon>Actinomycetes</taxon>
        <taxon>Kitasatosporales</taxon>
        <taxon>Streptomycetaceae</taxon>
        <taxon>Streptomyces</taxon>
    </lineage>
</organism>
<dbReference type="OrthoDB" id="9806525at2"/>
<evidence type="ECO:0000256" key="1">
    <source>
        <dbReference type="SAM" id="Phobius"/>
    </source>
</evidence>
<dbReference type="RefSeq" id="WP_093848838.1">
    <property type="nucleotide sequence ID" value="NZ_FOSG01000004.1"/>
</dbReference>
<dbReference type="EMBL" id="FOSG01000004">
    <property type="protein sequence ID" value="SFK23155.1"/>
    <property type="molecule type" value="Genomic_DNA"/>
</dbReference>
<dbReference type="InterPro" id="IPR029044">
    <property type="entry name" value="Nucleotide-diphossugar_trans"/>
</dbReference>
<accession>A0A1I3XUE3</accession>
<gene>
    <name evidence="3" type="ORF">SAMN05192584_104332</name>
</gene>
<dbReference type="SUPFAM" id="SSF53448">
    <property type="entry name" value="Nucleotide-diphospho-sugar transferases"/>
    <property type="match status" value="1"/>
</dbReference>
<dbReference type="AlphaFoldDB" id="A0A1I3XUE3"/>
<keyword evidence="4" id="KW-1185">Reference proteome</keyword>
<keyword evidence="3" id="KW-0808">Transferase</keyword>
<reference evidence="4" key="1">
    <citation type="submission" date="2016-10" db="EMBL/GenBank/DDBJ databases">
        <authorList>
            <person name="Varghese N."/>
            <person name="Submissions S."/>
        </authorList>
    </citation>
    <scope>NUCLEOTIDE SEQUENCE [LARGE SCALE GENOMIC DNA]</scope>
    <source>
        <strain evidence="4">PL19</strain>
    </source>
</reference>
<dbReference type="InterPro" id="IPR001173">
    <property type="entry name" value="Glyco_trans_2-like"/>
</dbReference>
<proteinExistence type="predicted"/>
<dbReference type="PANTHER" id="PTHR43646:SF3">
    <property type="entry name" value="SLR1566 PROTEIN"/>
    <property type="match status" value="1"/>
</dbReference>
<dbReference type="Gene3D" id="3.90.550.10">
    <property type="entry name" value="Spore Coat Polysaccharide Biosynthesis Protein SpsA, Chain A"/>
    <property type="match status" value="1"/>
</dbReference>
<keyword evidence="1" id="KW-0812">Transmembrane</keyword>
<dbReference type="Pfam" id="PF00535">
    <property type="entry name" value="Glycos_transf_2"/>
    <property type="match status" value="1"/>
</dbReference>
<feature type="transmembrane region" description="Helical" evidence="1">
    <location>
        <begin position="276"/>
        <end position="299"/>
    </location>
</feature>
<keyword evidence="1" id="KW-0472">Membrane</keyword>
<feature type="domain" description="Glycosyltransferase 2-like" evidence="2">
    <location>
        <begin position="47"/>
        <end position="173"/>
    </location>
</feature>
<sequence length="374" mass="39099">MSRPGLARAAVAAGSVLAVAGAVHSVWNSRALRTPPVDPPPAAEHVSLLMPVRDEAGRVGPALRSLLAQERVPRAEVIVLDDQSTDGTGDVVRRLCGPYRHARVVRGTAPKPGAPGKAHACHQLASLARGGVLVFVDADVVLAPHAVASSVALLRSAGLDLVSPFPRQVAEGSANRLVQPLLQWSWLTALPLRRAETSPRPALSAANGQFLVVDAAALHGCGGFAAVTDEVLEDMALIRALKRAGGRGGIVDGSRIARCRMYDDWRDLREGYGKSLWAAFGSGGGAAAVCALLAWAYVLPPLAALRGSRWGAAGYAAAVAGRALTARRTGGRCWPDALAHPVSVGLLVALTARSWLGHRRSTLTWKGRPLRGGR</sequence>
<dbReference type="PANTHER" id="PTHR43646">
    <property type="entry name" value="GLYCOSYLTRANSFERASE"/>
    <property type="match status" value="1"/>
</dbReference>
<evidence type="ECO:0000259" key="2">
    <source>
        <dbReference type="Pfam" id="PF00535"/>
    </source>
</evidence>
<evidence type="ECO:0000313" key="3">
    <source>
        <dbReference type="EMBL" id="SFK23155.1"/>
    </source>
</evidence>
<protein>
    <submittedName>
        <fullName evidence="3">Glycosyltransferase like family 2</fullName>
    </submittedName>
</protein>